<evidence type="ECO:0008006" key="7">
    <source>
        <dbReference type="Google" id="ProtNLM"/>
    </source>
</evidence>
<dbReference type="SUPFAM" id="SSF46946">
    <property type="entry name" value="S13-like H2TH domain"/>
    <property type="match status" value="1"/>
</dbReference>
<dbReference type="PIRSF" id="PIRSF002134">
    <property type="entry name" value="Ribosomal_S13"/>
    <property type="match status" value="1"/>
</dbReference>
<dbReference type="HOGENOM" id="CLU_103849_2_0_1"/>
<dbReference type="GO" id="GO:0003735">
    <property type="term" value="F:structural constituent of ribosome"/>
    <property type="evidence" value="ECO:0007669"/>
    <property type="project" value="InterPro"/>
</dbReference>
<evidence type="ECO:0000256" key="2">
    <source>
        <dbReference type="ARBA" id="ARBA00022980"/>
    </source>
</evidence>
<dbReference type="InterPro" id="IPR027437">
    <property type="entry name" value="Rbsml_uS13_C"/>
</dbReference>
<dbReference type="GO" id="GO:0006412">
    <property type="term" value="P:translation"/>
    <property type="evidence" value="ECO:0007669"/>
    <property type="project" value="InterPro"/>
</dbReference>
<dbReference type="STRING" id="745531.A0A0C3S764"/>
<dbReference type="GO" id="GO:0015935">
    <property type="term" value="C:small ribosomal subunit"/>
    <property type="evidence" value="ECO:0007669"/>
    <property type="project" value="TreeGrafter"/>
</dbReference>
<reference evidence="5 6" key="1">
    <citation type="journal article" date="2014" name="PLoS Genet.">
        <title>Analysis of the Phlebiopsis gigantea genome, transcriptome and secretome provides insight into its pioneer colonization strategies of wood.</title>
        <authorList>
            <person name="Hori C."/>
            <person name="Ishida T."/>
            <person name="Igarashi K."/>
            <person name="Samejima M."/>
            <person name="Suzuki H."/>
            <person name="Master E."/>
            <person name="Ferreira P."/>
            <person name="Ruiz-Duenas F.J."/>
            <person name="Held B."/>
            <person name="Canessa P."/>
            <person name="Larrondo L.F."/>
            <person name="Schmoll M."/>
            <person name="Druzhinina I.S."/>
            <person name="Kubicek C.P."/>
            <person name="Gaskell J.A."/>
            <person name="Kersten P."/>
            <person name="St John F."/>
            <person name="Glasner J."/>
            <person name="Sabat G."/>
            <person name="Splinter BonDurant S."/>
            <person name="Syed K."/>
            <person name="Yadav J."/>
            <person name="Mgbeahuruike A.C."/>
            <person name="Kovalchuk A."/>
            <person name="Asiegbu F.O."/>
            <person name="Lackner G."/>
            <person name="Hoffmeister D."/>
            <person name="Rencoret J."/>
            <person name="Gutierrez A."/>
            <person name="Sun H."/>
            <person name="Lindquist E."/>
            <person name="Barry K."/>
            <person name="Riley R."/>
            <person name="Grigoriev I.V."/>
            <person name="Henrissat B."/>
            <person name="Kues U."/>
            <person name="Berka R.M."/>
            <person name="Martinez A.T."/>
            <person name="Covert S.F."/>
            <person name="Blanchette R.A."/>
            <person name="Cullen D."/>
        </authorList>
    </citation>
    <scope>NUCLEOTIDE SEQUENCE [LARGE SCALE GENOMIC DNA]</scope>
    <source>
        <strain evidence="5 6">11061_1 CR5-6</strain>
    </source>
</reference>
<comment type="similarity">
    <text evidence="1 4">Belongs to the universal ribosomal protein uS13 family.</text>
</comment>
<evidence type="ECO:0000256" key="1">
    <source>
        <dbReference type="ARBA" id="ARBA00008080"/>
    </source>
</evidence>
<dbReference type="Proteomes" id="UP000053257">
    <property type="component" value="Unassembled WGS sequence"/>
</dbReference>
<evidence type="ECO:0000313" key="6">
    <source>
        <dbReference type="Proteomes" id="UP000053257"/>
    </source>
</evidence>
<dbReference type="EMBL" id="KN840440">
    <property type="protein sequence ID" value="KIP12241.1"/>
    <property type="molecule type" value="Genomic_DNA"/>
</dbReference>
<dbReference type="Pfam" id="PF00416">
    <property type="entry name" value="Ribosomal_S13"/>
    <property type="match status" value="1"/>
</dbReference>
<dbReference type="PROSITE" id="PS50159">
    <property type="entry name" value="RIBOSOMAL_S13_2"/>
    <property type="match status" value="1"/>
</dbReference>
<dbReference type="GO" id="GO:0005739">
    <property type="term" value="C:mitochondrion"/>
    <property type="evidence" value="ECO:0007669"/>
    <property type="project" value="TreeGrafter"/>
</dbReference>
<protein>
    <recommendedName>
        <fullName evidence="7">S13-like H2TH domain-containing protein</fullName>
    </recommendedName>
</protein>
<evidence type="ECO:0000256" key="4">
    <source>
        <dbReference type="RuleBase" id="RU003830"/>
    </source>
</evidence>
<evidence type="ECO:0000256" key="3">
    <source>
        <dbReference type="ARBA" id="ARBA00023274"/>
    </source>
</evidence>
<keyword evidence="2 4" id="KW-0689">Ribosomal protein</keyword>
<keyword evidence="3 4" id="KW-0687">Ribonucleoprotein</keyword>
<dbReference type="AlphaFoldDB" id="A0A0C3S764"/>
<dbReference type="InterPro" id="IPR010979">
    <property type="entry name" value="Ribosomal_uS13-like_H2TH"/>
</dbReference>
<dbReference type="GO" id="GO:0003723">
    <property type="term" value="F:RNA binding"/>
    <property type="evidence" value="ECO:0007669"/>
    <property type="project" value="InterPro"/>
</dbReference>
<gene>
    <name evidence="5" type="ORF">PHLGIDRAFT_21071</name>
</gene>
<evidence type="ECO:0000313" key="5">
    <source>
        <dbReference type="EMBL" id="KIP12241.1"/>
    </source>
</evidence>
<name>A0A0C3S764_PHLG1</name>
<sequence length="160" mass="17940">MHILGVLLPENQLARHALQNFFGVGPMIAARICARMAIHDRCKVRELTQSQTTSLTAFLSSPSTYPEAKHVPLASLKFKAPAAKPLPTPAPTTNERKDTLLKSLKIETELKKEIKENIAHQRMIGSYVGRRHMAHLPVRGQRTKSNAAIAKRLNRIERHL</sequence>
<dbReference type="Gene3D" id="1.10.8.50">
    <property type="match status" value="1"/>
</dbReference>
<accession>A0A0C3S764</accession>
<proteinExistence type="inferred from homology"/>
<dbReference type="PANTHER" id="PTHR10871:SF1">
    <property type="entry name" value="SMALL RIBOSOMAL SUBUNIT PROTEIN US13M"/>
    <property type="match status" value="1"/>
</dbReference>
<keyword evidence="6" id="KW-1185">Reference proteome</keyword>
<organism evidence="5 6">
    <name type="scientific">Phlebiopsis gigantea (strain 11061_1 CR5-6)</name>
    <name type="common">White-rot fungus</name>
    <name type="synonym">Peniophora gigantea</name>
    <dbReference type="NCBI Taxonomy" id="745531"/>
    <lineage>
        <taxon>Eukaryota</taxon>
        <taxon>Fungi</taxon>
        <taxon>Dikarya</taxon>
        <taxon>Basidiomycota</taxon>
        <taxon>Agaricomycotina</taxon>
        <taxon>Agaricomycetes</taxon>
        <taxon>Polyporales</taxon>
        <taxon>Phanerochaetaceae</taxon>
        <taxon>Phlebiopsis</taxon>
    </lineage>
</organism>
<dbReference type="PANTHER" id="PTHR10871">
    <property type="entry name" value="30S RIBOSOMAL PROTEIN S13/40S RIBOSOMAL PROTEIN S18"/>
    <property type="match status" value="1"/>
</dbReference>
<dbReference type="OrthoDB" id="525520at2759"/>
<dbReference type="InterPro" id="IPR001892">
    <property type="entry name" value="Ribosomal_uS13"/>
</dbReference>
<dbReference type="Gene3D" id="4.10.910.10">
    <property type="entry name" value="30s ribosomal protein s13, domain 2"/>
    <property type="match status" value="1"/>
</dbReference>